<feature type="binding site" evidence="7">
    <location>
        <begin position="111"/>
        <end position="113"/>
    </location>
    <ligand>
        <name>FMN</name>
        <dbReference type="ChEBI" id="CHEBI:58210"/>
    </ligand>
</feature>
<evidence type="ECO:0000256" key="5">
    <source>
        <dbReference type="ARBA" id="ARBA00024042"/>
    </source>
</evidence>
<evidence type="ECO:0000256" key="6">
    <source>
        <dbReference type="PIRSR" id="PIRSR000138-1"/>
    </source>
</evidence>
<dbReference type="AlphaFoldDB" id="A0A8G2EUH2"/>
<evidence type="ECO:0000259" key="8">
    <source>
        <dbReference type="PROSITE" id="PS51349"/>
    </source>
</evidence>
<feature type="binding site" evidence="7">
    <location>
        <begin position="319"/>
        <end position="320"/>
    </location>
    <ligand>
        <name>FMN</name>
        <dbReference type="ChEBI" id="CHEBI:58210"/>
    </ligand>
</feature>
<dbReference type="PIRSF" id="PIRSF000138">
    <property type="entry name" value="Al-hdrx_acd_dh"/>
    <property type="match status" value="1"/>
</dbReference>
<feature type="binding site" evidence="7">
    <location>
        <position position="268"/>
    </location>
    <ligand>
        <name>glyoxylate</name>
        <dbReference type="ChEBI" id="CHEBI:36655"/>
    </ligand>
</feature>
<feature type="binding site" evidence="7">
    <location>
        <position position="265"/>
    </location>
    <ligand>
        <name>glyoxylate</name>
        <dbReference type="ChEBI" id="CHEBI:36655"/>
    </ligand>
</feature>
<comment type="caution">
    <text evidence="9">The sequence shown here is derived from an EMBL/GenBank/DDBJ whole genome shotgun (WGS) entry which is preliminary data.</text>
</comment>
<dbReference type="CDD" id="cd02809">
    <property type="entry name" value="alpha_hydroxyacid_oxid_FMN"/>
    <property type="match status" value="1"/>
</dbReference>
<dbReference type="InterPro" id="IPR008259">
    <property type="entry name" value="FMN_hydac_DH_AS"/>
</dbReference>
<feature type="binding site" evidence="7">
    <location>
        <position position="163"/>
    </location>
    <ligand>
        <name>glyoxylate</name>
        <dbReference type="ChEBI" id="CHEBI:36655"/>
    </ligand>
</feature>
<dbReference type="InterPro" id="IPR013785">
    <property type="entry name" value="Aldolase_TIM"/>
</dbReference>
<dbReference type="PANTHER" id="PTHR10578:SF107">
    <property type="entry name" value="2-HYDROXYACID OXIDASE 1"/>
    <property type="match status" value="1"/>
</dbReference>
<feature type="active site" description="Proton acceptor" evidence="6">
    <location>
        <position position="265"/>
    </location>
</feature>
<evidence type="ECO:0000256" key="3">
    <source>
        <dbReference type="ARBA" id="ARBA00022643"/>
    </source>
</evidence>
<keyword evidence="4" id="KW-0560">Oxidoreductase</keyword>
<evidence type="ECO:0000313" key="10">
    <source>
        <dbReference type="Proteomes" id="UP000198615"/>
    </source>
</evidence>
<dbReference type="InterPro" id="IPR012133">
    <property type="entry name" value="Alpha-hydoxy_acid_DH_FMN"/>
</dbReference>
<dbReference type="OrthoDB" id="9770452at2"/>
<evidence type="ECO:0000256" key="4">
    <source>
        <dbReference type="ARBA" id="ARBA00023002"/>
    </source>
</evidence>
<dbReference type="PROSITE" id="PS00557">
    <property type="entry name" value="FMN_HYDROXY_ACID_DH_1"/>
    <property type="match status" value="1"/>
</dbReference>
<dbReference type="InterPro" id="IPR000262">
    <property type="entry name" value="FMN-dep_DH"/>
</dbReference>
<gene>
    <name evidence="9" type="ORF">SAMN05660686_01088</name>
</gene>
<dbReference type="PROSITE" id="PS51349">
    <property type="entry name" value="FMN_HYDROXY_ACID_DH_2"/>
    <property type="match status" value="1"/>
</dbReference>
<protein>
    <submittedName>
        <fullName evidence="9">Glycolate oxidase</fullName>
    </submittedName>
</protein>
<organism evidence="9 10">
    <name type="scientific">Thalassobaculum litoreum DSM 18839</name>
    <dbReference type="NCBI Taxonomy" id="1123362"/>
    <lineage>
        <taxon>Bacteria</taxon>
        <taxon>Pseudomonadati</taxon>
        <taxon>Pseudomonadota</taxon>
        <taxon>Alphaproteobacteria</taxon>
        <taxon>Rhodospirillales</taxon>
        <taxon>Thalassobaculaceae</taxon>
        <taxon>Thalassobaculum</taxon>
    </lineage>
</organism>
<dbReference type="GO" id="GO:0005886">
    <property type="term" value="C:plasma membrane"/>
    <property type="evidence" value="ECO:0007669"/>
    <property type="project" value="TreeGrafter"/>
</dbReference>
<accession>A0A8G2EUH2</accession>
<feature type="binding site" evidence="7">
    <location>
        <position position="140"/>
    </location>
    <ligand>
        <name>FMN</name>
        <dbReference type="ChEBI" id="CHEBI:58210"/>
    </ligand>
</feature>
<feature type="binding site" evidence="7">
    <location>
        <position position="58"/>
    </location>
    <ligand>
        <name>glyoxylate</name>
        <dbReference type="ChEBI" id="CHEBI:36655"/>
    </ligand>
</feature>
<dbReference type="Gene3D" id="3.20.20.70">
    <property type="entry name" value="Aldolase class I"/>
    <property type="match status" value="1"/>
</dbReference>
<dbReference type="EMBL" id="FNBW01000003">
    <property type="protein sequence ID" value="SDF38039.1"/>
    <property type="molecule type" value="Genomic_DNA"/>
</dbReference>
<dbReference type="GO" id="GO:0004459">
    <property type="term" value="F:L-lactate dehydrogenase (NAD+) activity"/>
    <property type="evidence" value="ECO:0007669"/>
    <property type="project" value="TreeGrafter"/>
</dbReference>
<feature type="binding site" evidence="7">
    <location>
        <position position="189"/>
    </location>
    <ligand>
        <name>FMN</name>
        <dbReference type="ChEBI" id="CHEBI:58210"/>
    </ligand>
</feature>
<proteinExistence type="inferred from homology"/>
<dbReference type="SUPFAM" id="SSF51395">
    <property type="entry name" value="FMN-linked oxidoreductases"/>
    <property type="match status" value="1"/>
</dbReference>
<feature type="binding site" evidence="7">
    <location>
        <position position="263"/>
    </location>
    <ligand>
        <name>glyoxylate</name>
        <dbReference type="ChEBI" id="CHEBI:36655"/>
    </ligand>
</feature>
<dbReference type="PANTHER" id="PTHR10578">
    <property type="entry name" value="S -2-HYDROXY-ACID OXIDASE-RELATED"/>
    <property type="match status" value="1"/>
</dbReference>
<keyword evidence="10" id="KW-1185">Reference proteome</keyword>
<evidence type="ECO:0000256" key="7">
    <source>
        <dbReference type="PIRSR" id="PIRSR000138-2"/>
    </source>
</evidence>
<sequence>MTDAAAASTSASAADAAATAELGAIPETDLETVRDEFHVLHEIVKRARANLDRNTWDYLRGGTESETTVKRNRLAFDKVAFRPRVLNDMREIDTGGSFLTHKVSLPVLLCPIGSLESFAANGPVQAMRAAAHAGVPLFLSSVGTVPLEDVAKIEGGTKVFCLYKRGDDSWLDDIVARAVDHGYDAFALTVDSAWYSRRERDMANRFVKPWRQVPGMEFQKALNWKDVERFKKTHDIPLILKGIATAEDARLAVEHGADMIYVSNHGGRQLDHGLGALDVLPEVADAVAGRAKIAVDGGVTRGSDIIKARALGADAVGIGRMLCCGLAAGGAAGVVRVLELLEEEVRIDLGLLGLNSFNDIDGRYIAYTDPVEPAHVWSQYPLLAPDDYTY</sequence>
<dbReference type="GO" id="GO:0010181">
    <property type="term" value="F:FMN binding"/>
    <property type="evidence" value="ECO:0007669"/>
    <property type="project" value="InterPro"/>
</dbReference>
<dbReference type="GO" id="GO:0009060">
    <property type="term" value="P:aerobic respiration"/>
    <property type="evidence" value="ECO:0007669"/>
    <property type="project" value="TreeGrafter"/>
</dbReference>
<reference evidence="9 10" key="1">
    <citation type="submission" date="2016-10" db="EMBL/GenBank/DDBJ databases">
        <authorList>
            <person name="Varghese N."/>
            <person name="Submissions S."/>
        </authorList>
    </citation>
    <scope>NUCLEOTIDE SEQUENCE [LARGE SCALE GENOMIC DNA]</scope>
    <source>
        <strain evidence="9 10">DSM 18839</strain>
    </source>
</reference>
<evidence type="ECO:0000313" key="9">
    <source>
        <dbReference type="EMBL" id="SDF38039.1"/>
    </source>
</evidence>
<dbReference type="RefSeq" id="WP_093148749.1">
    <property type="nucleotide sequence ID" value="NZ_FNBW01000003.1"/>
</dbReference>
<evidence type="ECO:0000256" key="2">
    <source>
        <dbReference type="ARBA" id="ARBA00022630"/>
    </source>
</evidence>
<evidence type="ECO:0000256" key="1">
    <source>
        <dbReference type="ARBA" id="ARBA00001917"/>
    </source>
</evidence>
<comment type="similarity">
    <text evidence="5">Belongs to the FMN-dependent alpha-hydroxy acid dehydrogenase family.</text>
</comment>
<name>A0A8G2EUH2_9PROT</name>
<feature type="binding site" evidence="7">
    <location>
        <position position="241"/>
    </location>
    <ligand>
        <name>FMN</name>
        <dbReference type="ChEBI" id="CHEBI:58210"/>
    </ligand>
</feature>
<comment type="cofactor">
    <cofactor evidence="1">
        <name>FMN</name>
        <dbReference type="ChEBI" id="CHEBI:58210"/>
    </cofactor>
</comment>
<feature type="domain" description="FMN hydroxy acid dehydrogenase" evidence="8">
    <location>
        <begin position="32"/>
        <end position="370"/>
    </location>
</feature>
<dbReference type="InterPro" id="IPR037396">
    <property type="entry name" value="FMN_HAD"/>
</dbReference>
<keyword evidence="3 7" id="KW-0288">FMN</keyword>
<dbReference type="Pfam" id="PF01070">
    <property type="entry name" value="FMN_dh"/>
    <property type="match status" value="1"/>
</dbReference>
<keyword evidence="2 7" id="KW-0285">Flavoprotein</keyword>
<feature type="binding site" evidence="7">
    <location>
        <position position="198"/>
    </location>
    <ligand>
        <name>glyoxylate</name>
        <dbReference type="ChEBI" id="CHEBI:36655"/>
    </ligand>
</feature>
<dbReference type="Proteomes" id="UP000198615">
    <property type="component" value="Unassembled WGS sequence"/>
</dbReference>